<evidence type="ECO:0000256" key="1">
    <source>
        <dbReference type="SAM" id="MobiDB-lite"/>
    </source>
</evidence>
<evidence type="ECO:0000313" key="4">
    <source>
        <dbReference type="RefSeq" id="XP_010490455.1"/>
    </source>
</evidence>
<dbReference type="Pfam" id="PF13966">
    <property type="entry name" value="zf-RVT"/>
    <property type="match status" value="1"/>
</dbReference>
<organism evidence="3 4">
    <name type="scientific">Camelina sativa</name>
    <name type="common">False flax</name>
    <name type="synonym">Myagrum sativum</name>
    <dbReference type="NCBI Taxonomy" id="90675"/>
    <lineage>
        <taxon>Eukaryota</taxon>
        <taxon>Viridiplantae</taxon>
        <taxon>Streptophyta</taxon>
        <taxon>Embryophyta</taxon>
        <taxon>Tracheophyta</taxon>
        <taxon>Spermatophyta</taxon>
        <taxon>Magnoliopsida</taxon>
        <taxon>eudicotyledons</taxon>
        <taxon>Gunneridae</taxon>
        <taxon>Pentapetalae</taxon>
        <taxon>rosids</taxon>
        <taxon>malvids</taxon>
        <taxon>Brassicales</taxon>
        <taxon>Brassicaceae</taxon>
        <taxon>Camelineae</taxon>
        <taxon>Camelina</taxon>
    </lineage>
</organism>
<evidence type="ECO:0000313" key="3">
    <source>
        <dbReference type="Proteomes" id="UP000694864"/>
    </source>
</evidence>
<protein>
    <submittedName>
        <fullName evidence="4">Uncharacterized protein LOC104768230</fullName>
    </submittedName>
</protein>
<dbReference type="Proteomes" id="UP000694864">
    <property type="component" value="Chromosome 19"/>
</dbReference>
<keyword evidence="3" id="KW-1185">Reference proteome</keyword>
<feature type="compositionally biased region" description="Low complexity" evidence="1">
    <location>
        <begin position="363"/>
        <end position="374"/>
    </location>
</feature>
<proteinExistence type="predicted"/>
<gene>
    <name evidence="4" type="primary">LOC104768230</name>
</gene>
<dbReference type="RefSeq" id="XP_010490455.1">
    <property type="nucleotide sequence ID" value="XM_010492153.1"/>
</dbReference>
<accession>A0ABM0XSN3</accession>
<dbReference type="InterPro" id="IPR026960">
    <property type="entry name" value="RVT-Znf"/>
</dbReference>
<reference evidence="4" key="2">
    <citation type="submission" date="2025-08" db="UniProtKB">
        <authorList>
            <consortium name="RefSeq"/>
        </authorList>
    </citation>
    <scope>IDENTIFICATION</scope>
    <source>
        <tissue evidence="4">Leaf</tissue>
    </source>
</reference>
<name>A0ABM0XSN3_CAMSA</name>
<feature type="domain" description="Reverse transcriptase zinc-binding" evidence="2">
    <location>
        <begin position="262"/>
        <end position="324"/>
    </location>
</feature>
<dbReference type="PANTHER" id="PTHR33116">
    <property type="entry name" value="REVERSE TRANSCRIPTASE ZINC-BINDING DOMAIN-CONTAINING PROTEIN-RELATED-RELATED"/>
    <property type="match status" value="1"/>
</dbReference>
<feature type="region of interest" description="Disordered" evidence="1">
    <location>
        <begin position="358"/>
        <end position="395"/>
    </location>
</feature>
<dbReference type="GeneID" id="104768230"/>
<reference evidence="3" key="1">
    <citation type="journal article" date="2014" name="Nat. Commun.">
        <title>The emerging biofuel crop Camelina sativa retains a highly undifferentiated hexaploid genome structure.</title>
        <authorList>
            <person name="Kagale S."/>
            <person name="Koh C."/>
            <person name="Nixon J."/>
            <person name="Bollina V."/>
            <person name="Clarke W.E."/>
            <person name="Tuteja R."/>
            <person name="Spillane C."/>
            <person name="Robinson S.J."/>
            <person name="Links M.G."/>
            <person name="Clarke C."/>
            <person name="Higgins E.E."/>
            <person name="Huebert T."/>
            <person name="Sharpe A.G."/>
            <person name="Parkin I.A."/>
        </authorList>
    </citation>
    <scope>NUCLEOTIDE SEQUENCE [LARGE SCALE GENOMIC DNA]</scope>
    <source>
        <strain evidence="3">cv. DH55</strain>
    </source>
</reference>
<evidence type="ECO:0000259" key="2">
    <source>
        <dbReference type="Pfam" id="PF13966"/>
    </source>
</evidence>
<dbReference type="PANTHER" id="PTHR33116:SF78">
    <property type="entry name" value="OS12G0587133 PROTEIN"/>
    <property type="match status" value="1"/>
</dbReference>
<sequence>MSDRTKGRKNCCDLQMIAPLQPKNCCSLSFAGRLQLLKSVISGTINFWISTFMLPKGCIKRIESLCSRFLWSGNIENKKGARVAWSTVCLPKAEGGLGLRSFKEWNKVLCLRFVWLLFSDNGSLWANWHKFHYLRNNTFWTVKEAPTHSWTWNSLLKLRPLAEQFIRAKVGNGQKTSFWFDHWTPLGPLIKLLGSGGPRVLRLAINATVGDACDDQGWTLPAPRSDAALSLHVHLTSIQHPTSSLDQDTYYWAIEGVPNQVYSSSKTWEILRPRQEEKEWSTSVWFKGGIPKHAFNMWLVHLNRLPTRERLVSWGLDIPSDCFSFLRFGDKFSQDWITIIACSALGQSSFLDQITLPQSPVNSQEDSSSSHSLSYLEAKKQCPAQPTVPTRASSF</sequence>